<dbReference type="Pfam" id="PF20736">
    <property type="entry name" value="Glyco_hydro127M"/>
    <property type="match status" value="1"/>
</dbReference>
<dbReference type="InterPro" id="IPR049046">
    <property type="entry name" value="Beta-AFase-like_GH127_middle"/>
</dbReference>
<dbReference type="AlphaFoldDB" id="A0AA91TSW6"/>
<dbReference type="GO" id="GO:0005975">
    <property type="term" value="P:carbohydrate metabolic process"/>
    <property type="evidence" value="ECO:0007669"/>
    <property type="project" value="InterPro"/>
</dbReference>
<evidence type="ECO:0000313" key="4">
    <source>
        <dbReference type="EMBL" id="PAD83373.1"/>
    </source>
</evidence>
<dbReference type="EMBL" id="NPBQ01000061">
    <property type="protein sequence ID" value="PAD83373.1"/>
    <property type="molecule type" value="Genomic_DNA"/>
</dbReference>
<evidence type="ECO:0000259" key="2">
    <source>
        <dbReference type="Pfam" id="PF20736"/>
    </source>
</evidence>
<feature type="domain" description="Non-reducing end beta-L-arabinofuranosidase-like GH127 middle" evidence="2">
    <location>
        <begin position="486"/>
        <end position="572"/>
    </location>
</feature>
<evidence type="ECO:0008006" key="6">
    <source>
        <dbReference type="Google" id="ProtNLM"/>
    </source>
</evidence>
<dbReference type="SUPFAM" id="SSF48208">
    <property type="entry name" value="Six-hairpin glycosidases"/>
    <property type="match status" value="1"/>
</dbReference>
<protein>
    <recommendedName>
        <fullName evidence="6">Glycoside hydrolase family 127 protein</fullName>
    </recommendedName>
</protein>
<dbReference type="PANTHER" id="PTHR43465">
    <property type="entry name" value="DUF1680 DOMAIN PROTEIN (AFU_ORTHOLOGUE AFUA_1G08910)"/>
    <property type="match status" value="1"/>
</dbReference>
<feature type="domain" description="Non-reducing end beta-L-arabinofuranosidase-like GH127 catalytic" evidence="1">
    <location>
        <begin position="48"/>
        <end position="473"/>
    </location>
</feature>
<evidence type="ECO:0000313" key="5">
    <source>
        <dbReference type="Proteomes" id="UP000216961"/>
    </source>
</evidence>
<evidence type="ECO:0000259" key="3">
    <source>
        <dbReference type="Pfam" id="PF20737"/>
    </source>
</evidence>
<dbReference type="InterPro" id="IPR008928">
    <property type="entry name" value="6-hairpin_glycosidase_sf"/>
</dbReference>
<dbReference type="Gene3D" id="1.50.10.10">
    <property type="match status" value="1"/>
</dbReference>
<organism evidence="4 5">
    <name type="scientific">Niallia circulans</name>
    <name type="common">Bacillus circulans</name>
    <dbReference type="NCBI Taxonomy" id="1397"/>
    <lineage>
        <taxon>Bacteria</taxon>
        <taxon>Bacillati</taxon>
        <taxon>Bacillota</taxon>
        <taxon>Bacilli</taxon>
        <taxon>Bacillales</taxon>
        <taxon>Bacillaceae</taxon>
        <taxon>Niallia</taxon>
    </lineage>
</organism>
<dbReference type="Pfam" id="PF20737">
    <property type="entry name" value="Glyco_hydro127C"/>
    <property type="match status" value="1"/>
</dbReference>
<reference evidence="4 5" key="1">
    <citation type="submission" date="2017-07" db="EMBL/GenBank/DDBJ databases">
        <title>Isolation and whole genome analysis of endospore-forming bacteria from heroin.</title>
        <authorList>
            <person name="Kalinowski J."/>
            <person name="Ahrens B."/>
            <person name="Al-Dilaimi A."/>
            <person name="Winkler A."/>
            <person name="Wibberg D."/>
            <person name="Schleenbecker U."/>
            <person name="Ruckert C."/>
            <person name="Wolfel R."/>
            <person name="Grass G."/>
        </authorList>
    </citation>
    <scope>NUCLEOTIDE SEQUENCE [LARGE SCALE GENOMIC DNA]</scope>
    <source>
        <strain evidence="4 5">7521-2</strain>
    </source>
</reference>
<feature type="domain" description="Non-reducing end beta-L-arabinofuranosidase-like GH127 C-terminal" evidence="3">
    <location>
        <begin position="578"/>
        <end position="691"/>
    </location>
</feature>
<dbReference type="InterPro" id="IPR012341">
    <property type="entry name" value="6hp_glycosidase-like_sf"/>
</dbReference>
<dbReference type="InterPro" id="IPR049174">
    <property type="entry name" value="Beta-AFase-like"/>
</dbReference>
<dbReference type="Proteomes" id="UP000216961">
    <property type="component" value="Unassembled WGS sequence"/>
</dbReference>
<dbReference type="PANTHER" id="PTHR43465:SF2">
    <property type="entry name" value="DUF1680 DOMAIN PROTEIN (AFU_ORTHOLOGUE AFUA_1G08910)"/>
    <property type="match status" value="1"/>
</dbReference>
<dbReference type="InterPro" id="IPR012878">
    <property type="entry name" value="Beta-AFase-like_GH127_cat"/>
</dbReference>
<name>A0AA91TSW6_NIACI</name>
<evidence type="ECO:0000259" key="1">
    <source>
        <dbReference type="Pfam" id="PF07944"/>
    </source>
</evidence>
<gene>
    <name evidence="4" type="ORF">CHH57_09750</name>
</gene>
<dbReference type="Pfam" id="PF07944">
    <property type="entry name" value="Beta-AFase-like_GH127_cat"/>
    <property type="match status" value="1"/>
</dbReference>
<comment type="caution">
    <text evidence="4">The sequence shown here is derived from an EMBL/GenBank/DDBJ whole genome shotgun (WGS) entry which is preliminary data.</text>
</comment>
<dbReference type="InterPro" id="IPR049049">
    <property type="entry name" value="Beta-AFase-like_GH127_C"/>
</dbReference>
<accession>A0AA91TSW6</accession>
<proteinExistence type="predicted"/>
<sequence length="693" mass="79860">MVARSSSLCPPHLFVILLTSYVKTVKLLKTVSKRNGGSKLLSEFALNKVHIKDTFWNYYVKNIKHKTIPFQYKVMDNDMDINIEREREDESLPAEKSNAIENFRIAAGLKGGEHYGWFFQDSDVYKWLEAVSYSLQISPDKELEELADSVIDLIGKAQEKDGYLQTFFQVKFPNRKYRELYYSHELYCAGHLIEAAIGYTEATGKRALLQIALKVVDNVAKYFGYEEGKIQGADGHQEIELALAKLYEFTGEKKYLDLAAFFIDVRGKDPLFYDKQVEQNNKDGITNDHPKIDLKYLQAYIQPKKQTTAVGHAVRMLYMATGMARIAKHSNDEQLFMACKEIWRDVIKKKMYITAGVGSTVHGEAFTGEYDLPNDTMYCETCASIALIYFAYEMFKIEQKAEYIEIMERALYNGALSGASIDGEHFFYVNPLEVYPSISKNNPGQGHVKSQRPNWLGCACCPPNFARTIGSIQRYFYTWDEERQIIYSNLFVSSNLDFPGGTLEQMTEFPKQNRVKYRLKTDGQLVTLKIRIPEWLKNPLLYVEGTTVEMNMIDGYMELKRMWNGEIVELAFETPVLAVTANPNVVADVNRIAIQRGPFVYCAESIDNEEKLQTYHINPKNFERAKVCYQPGVLNGITQLMVEADHELVDRSWQETLYQFNFRGNTEKKELTLIPYYSWGNRGECEMVVWLYK</sequence>